<keyword evidence="2 5" id="KW-0547">Nucleotide-binding</keyword>
<dbReference type="PROSITE" id="PS50011">
    <property type="entry name" value="PROTEIN_KINASE_DOM"/>
    <property type="match status" value="1"/>
</dbReference>
<name>A0A2P4QGY7_RHIID</name>
<dbReference type="Proteomes" id="UP000018888">
    <property type="component" value="Unassembled WGS sequence"/>
</dbReference>
<dbReference type="InterPro" id="IPR017441">
    <property type="entry name" value="Protein_kinase_ATP_BS"/>
</dbReference>
<protein>
    <submittedName>
        <fullName evidence="7">Kinase-like domain-containing protein</fullName>
    </submittedName>
</protein>
<evidence type="ECO:0000256" key="4">
    <source>
        <dbReference type="ARBA" id="ARBA00022840"/>
    </source>
</evidence>
<sequence>MSHNNQTGNYNEWIEDAISKKYIKLYEHKHFSNIQEIGSGNSGKVYRANWRNSGQYFALKSFNKLDNITIKELVHELGLQQEVAFHSNIISYYGITQEISNDQIINYLLVMEYADGGSLQNYLKRNFGKLTWNDKYNLAYQLTCAVLCLHNEEIVHRDLHSGSVLVHQNTIKVSDFGLSKGIKEISNPQSRLVGVIPYFEPKGFVEEQSYLLNKKSDVYSIGVLLWEISSGKPPFEGKQYDRELAKRITQGLRETIVPNTPPNYSKLYVECWDGEPDNRPNMNDVFNRLKTIIDVTHTNNNNYEPVPFHIIRMI</sequence>
<dbReference type="PROSITE" id="PS00107">
    <property type="entry name" value="PROTEIN_KINASE_ATP"/>
    <property type="match status" value="1"/>
</dbReference>
<dbReference type="PANTHER" id="PTHR44329">
    <property type="entry name" value="SERINE/THREONINE-PROTEIN KINASE TNNI3K-RELATED"/>
    <property type="match status" value="1"/>
</dbReference>
<feature type="binding site" evidence="5">
    <location>
        <position position="60"/>
    </location>
    <ligand>
        <name>ATP</name>
        <dbReference type="ChEBI" id="CHEBI:30616"/>
    </ligand>
</feature>
<evidence type="ECO:0000259" key="6">
    <source>
        <dbReference type="PROSITE" id="PS50011"/>
    </source>
</evidence>
<evidence type="ECO:0000313" key="7">
    <source>
        <dbReference type="EMBL" id="POG76897.1"/>
    </source>
</evidence>
<accession>A0A2P4QGY7</accession>
<evidence type="ECO:0000256" key="3">
    <source>
        <dbReference type="ARBA" id="ARBA00022777"/>
    </source>
</evidence>
<dbReference type="InterPro" id="IPR011009">
    <property type="entry name" value="Kinase-like_dom_sf"/>
</dbReference>
<dbReference type="SUPFAM" id="SSF56112">
    <property type="entry name" value="Protein kinase-like (PK-like)"/>
    <property type="match status" value="1"/>
</dbReference>
<dbReference type="PRINTS" id="PR00109">
    <property type="entry name" value="TYRKINASE"/>
</dbReference>
<dbReference type="AlphaFoldDB" id="A0A2P4QGY7"/>
<dbReference type="GO" id="GO:0005524">
    <property type="term" value="F:ATP binding"/>
    <property type="evidence" value="ECO:0007669"/>
    <property type="project" value="UniProtKB-UniRule"/>
</dbReference>
<keyword evidence="1" id="KW-0808">Transferase</keyword>
<evidence type="ECO:0000256" key="2">
    <source>
        <dbReference type="ARBA" id="ARBA00022741"/>
    </source>
</evidence>
<evidence type="ECO:0000256" key="1">
    <source>
        <dbReference type="ARBA" id="ARBA00022679"/>
    </source>
</evidence>
<organism evidence="7 8">
    <name type="scientific">Rhizophagus irregularis (strain DAOM 181602 / DAOM 197198 / MUCL 43194)</name>
    <name type="common">Arbuscular mycorrhizal fungus</name>
    <name type="synonym">Glomus intraradices</name>
    <dbReference type="NCBI Taxonomy" id="747089"/>
    <lineage>
        <taxon>Eukaryota</taxon>
        <taxon>Fungi</taxon>
        <taxon>Fungi incertae sedis</taxon>
        <taxon>Mucoromycota</taxon>
        <taxon>Glomeromycotina</taxon>
        <taxon>Glomeromycetes</taxon>
        <taxon>Glomerales</taxon>
        <taxon>Glomeraceae</taxon>
        <taxon>Rhizophagus</taxon>
    </lineage>
</organism>
<dbReference type="EMBL" id="AUPC02000045">
    <property type="protein sequence ID" value="POG76897.1"/>
    <property type="molecule type" value="Genomic_DNA"/>
</dbReference>
<proteinExistence type="predicted"/>
<dbReference type="PIRSF" id="PIRSF000654">
    <property type="entry name" value="Integrin-linked_kinase"/>
    <property type="match status" value="1"/>
</dbReference>
<dbReference type="VEuPathDB" id="FungiDB:RhiirFUN_021684"/>
<evidence type="ECO:0000313" key="8">
    <source>
        <dbReference type="Proteomes" id="UP000018888"/>
    </source>
</evidence>
<dbReference type="InterPro" id="IPR001245">
    <property type="entry name" value="Ser-Thr/Tyr_kinase_cat_dom"/>
</dbReference>
<feature type="domain" description="Protein kinase" evidence="6">
    <location>
        <begin position="31"/>
        <end position="293"/>
    </location>
</feature>
<dbReference type="Gene3D" id="1.10.510.10">
    <property type="entry name" value="Transferase(Phosphotransferase) domain 1"/>
    <property type="match status" value="1"/>
</dbReference>
<evidence type="ECO:0000256" key="5">
    <source>
        <dbReference type="PROSITE-ProRule" id="PRU10141"/>
    </source>
</evidence>
<dbReference type="InterPro" id="IPR000719">
    <property type="entry name" value="Prot_kinase_dom"/>
</dbReference>
<keyword evidence="4 5" id="KW-0067">ATP-binding</keyword>
<dbReference type="Pfam" id="PF07714">
    <property type="entry name" value="PK_Tyr_Ser-Thr"/>
    <property type="match status" value="1"/>
</dbReference>
<gene>
    <name evidence="7" type="ORF">GLOIN_2v838285</name>
</gene>
<dbReference type="GO" id="GO:0004674">
    <property type="term" value="F:protein serine/threonine kinase activity"/>
    <property type="evidence" value="ECO:0007669"/>
    <property type="project" value="TreeGrafter"/>
</dbReference>
<dbReference type="InterPro" id="IPR051681">
    <property type="entry name" value="Ser/Thr_Kinases-Pseudokinases"/>
</dbReference>
<comment type="caution">
    <text evidence="7">The sequence shown here is derived from an EMBL/GenBank/DDBJ whole genome shotgun (WGS) entry which is preliminary data.</text>
</comment>
<dbReference type="PANTHER" id="PTHR44329:SF288">
    <property type="entry name" value="MITOGEN-ACTIVATED PROTEIN KINASE KINASE KINASE 20"/>
    <property type="match status" value="1"/>
</dbReference>
<reference evidence="7 8" key="1">
    <citation type="journal article" date="2013" name="Proc. Natl. Acad. Sci. U.S.A.">
        <title>Genome of an arbuscular mycorrhizal fungus provides insight into the oldest plant symbiosis.</title>
        <authorList>
            <person name="Tisserant E."/>
            <person name="Malbreil M."/>
            <person name="Kuo A."/>
            <person name="Kohler A."/>
            <person name="Symeonidi A."/>
            <person name="Balestrini R."/>
            <person name="Charron P."/>
            <person name="Duensing N."/>
            <person name="Frei Dit Frey N."/>
            <person name="Gianinazzi-Pearson V."/>
            <person name="Gilbert L.B."/>
            <person name="Handa Y."/>
            <person name="Herr J.R."/>
            <person name="Hijri M."/>
            <person name="Koul R."/>
            <person name="Kawaguchi M."/>
            <person name="Krajinski F."/>
            <person name="Lammers P.J."/>
            <person name="Masclaux F.G."/>
            <person name="Murat C."/>
            <person name="Morin E."/>
            <person name="Ndikumana S."/>
            <person name="Pagni M."/>
            <person name="Petitpierre D."/>
            <person name="Requena N."/>
            <person name="Rosikiewicz P."/>
            <person name="Riley R."/>
            <person name="Saito K."/>
            <person name="San Clemente H."/>
            <person name="Shapiro H."/>
            <person name="van Tuinen D."/>
            <person name="Becard G."/>
            <person name="Bonfante P."/>
            <person name="Paszkowski U."/>
            <person name="Shachar-Hill Y.Y."/>
            <person name="Tuskan G.A."/>
            <person name="Young P.W."/>
            <person name="Sanders I.R."/>
            <person name="Henrissat B."/>
            <person name="Rensing S.A."/>
            <person name="Grigoriev I.V."/>
            <person name="Corradi N."/>
            <person name="Roux C."/>
            <person name="Martin F."/>
        </authorList>
    </citation>
    <scope>NUCLEOTIDE SEQUENCE [LARGE SCALE GENOMIC DNA]</scope>
    <source>
        <strain evidence="7 8">DAOM 197198</strain>
    </source>
</reference>
<keyword evidence="8" id="KW-1185">Reference proteome</keyword>
<keyword evidence="3" id="KW-0418">Kinase</keyword>
<reference evidence="7 8" key="2">
    <citation type="journal article" date="2018" name="New Phytol.">
        <title>High intraspecific genome diversity in the model arbuscular mycorrhizal symbiont Rhizophagus irregularis.</title>
        <authorList>
            <person name="Chen E.C.H."/>
            <person name="Morin E."/>
            <person name="Beaudet D."/>
            <person name="Noel J."/>
            <person name="Yildirir G."/>
            <person name="Ndikumana S."/>
            <person name="Charron P."/>
            <person name="St-Onge C."/>
            <person name="Giorgi J."/>
            <person name="Kruger M."/>
            <person name="Marton T."/>
            <person name="Ropars J."/>
            <person name="Grigoriev I.V."/>
            <person name="Hainaut M."/>
            <person name="Henrissat B."/>
            <person name="Roux C."/>
            <person name="Martin F."/>
            <person name="Corradi N."/>
        </authorList>
    </citation>
    <scope>NUCLEOTIDE SEQUENCE [LARGE SCALE GENOMIC DNA]</scope>
    <source>
        <strain evidence="7 8">DAOM 197198</strain>
    </source>
</reference>